<feature type="domain" description="EthD" evidence="2">
    <location>
        <begin position="20"/>
        <end position="122"/>
    </location>
</feature>
<comment type="caution">
    <text evidence="3">The sequence shown here is derived from an EMBL/GenBank/DDBJ whole genome shotgun (WGS) entry which is preliminary data.</text>
</comment>
<evidence type="ECO:0000313" key="3">
    <source>
        <dbReference type="EMBL" id="ORY01580.1"/>
    </source>
</evidence>
<evidence type="ECO:0000256" key="1">
    <source>
        <dbReference type="ARBA" id="ARBA00005986"/>
    </source>
</evidence>
<evidence type="ECO:0000259" key="2">
    <source>
        <dbReference type="Pfam" id="PF07110"/>
    </source>
</evidence>
<comment type="similarity">
    <text evidence="1">Belongs to the tpcK family.</text>
</comment>
<organism evidence="3 4">
    <name type="scientific">Clohesyomyces aquaticus</name>
    <dbReference type="NCBI Taxonomy" id="1231657"/>
    <lineage>
        <taxon>Eukaryota</taxon>
        <taxon>Fungi</taxon>
        <taxon>Dikarya</taxon>
        <taxon>Ascomycota</taxon>
        <taxon>Pezizomycotina</taxon>
        <taxon>Dothideomycetes</taxon>
        <taxon>Pleosporomycetidae</taxon>
        <taxon>Pleosporales</taxon>
        <taxon>Lindgomycetaceae</taxon>
        <taxon>Clohesyomyces</taxon>
    </lineage>
</organism>
<dbReference type="Pfam" id="PF07110">
    <property type="entry name" value="EthD"/>
    <property type="match status" value="1"/>
</dbReference>
<name>A0A1Y1YU65_9PLEO</name>
<proteinExistence type="inferred from homology"/>
<evidence type="ECO:0000313" key="4">
    <source>
        <dbReference type="Proteomes" id="UP000193144"/>
    </source>
</evidence>
<accession>A0A1Y1YU65</accession>
<gene>
    <name evidence="3" type="ORF">BCR34DRAFT_493750</name>
</gene>
<dbReference type="SUPFAM" id="SSF54909">
    <property type="entry name" value="Dimeric alpha+beta barrel"/>
    <property type="match status" value="1"/>
</dbReference>
<dbReference type="GO" id="GO:0016491">
    <property type="term" value="F:oxidoreductase activity"/>
    <property type="evidence" value="ECO:0007669"/>
    <property type="project" value="InterPro"/>
</dbReference>
<dbReference type="AlphaFoldDB" id="A0A1Y1YU65"/>
<dbReference type="InterPro" id="IPR009799">
    <property type="entry name" value="EthD_dom"/>
</dbReference>
<dbReference type="Gene3D" id="3.30.70.100">
    <property type="match status" value="1"/>
</dbReference>
<dbReference type="OrthoDB" id="3183782at2759"/>
<protein>
    <submittedName>
        <fullName evidence="3">EthD domain-domain-containing protein</fullName>
    </submittedName>
</protein>
<dbReference type="EMBL" id="MCFA01000168">
    <property type="protein sequence ID" value="ORY01580.1"/>
    <property type="molecule type" value="Genomic_DNA"/>
</dbReference>
<reference evidence="3 4" key="1">
    <citation type="submission" date="2016-07" db="EMBL/GenBank/DDBJ databases">
        <title>Pervasive Adenine N6-methylation of Active Genes in Fungi.</title>
        <authorList>
            <consortium name="DOE Joint Genome Institute"/>
            <person name="Mondo S.J."/>
            <person name="Dannebaum R.O."/>
            <person name="Kuo R.C."/>
            <person name="Labutti K."/>
            <person name="Haridas S."/>
            <person name="Kuo A."/>
            <person name="Salamov A."/>
            <person name="Ahrendt S.R."/>
            <person name="Lipzen A."/>
            <person name="Sullivan W."/>
            <person name="Andreopoulos W.B."/>
            <person name="Clum A."/>
            <person name="Lindquist E."/>
            <person name="Daum C."/>
            <person name="Ramamoorthy G.K."/>
            <person name="Gryganskyi A."/>
            <person name="Culley D."/>
            <person name="Magnuson J.K."/>
            <person name="James T.Y."/>
            <person name="O'Malley M.A."/>
            <person name="Stajich J.E."/>
            <person name="Spatafora J.W."/>
            <person name="Visel A."/>
            <person name="Grigoriev I.V."/>
        </authorList>
    </citation>
    <scope>NUCLEOTIDE SEQUENCE [LARGE SCALE GENOMIC DNA]</scope>
    <source>
        <strain evidence="3 4">CBS 115471</strain>
    </source>
</reference>
<keyword evidence="4" id="KW-1185">Reference proteome</keyword>
<dbReference type="Proteomes" id="UP000193144">
    <property type="component" value="Unassembled WGS sequence"/>
</dbReference>
<sequence>MAQTSDSNYIQIITYIKRNPALTPAEFYHHWEHVHAPIVAPWADKHGVKRYEQIHVSGSMVPSAATASAPNAVSDAELPNEPVPFDGIALFLVPDLEKFMEAFKDPYFVEVIGPDEQKLIDKKGVGSGILASHNGRMVPVVDEDRNPKQEGG</sequence>
<dbReference type="InterPro" id="IPR011008">
    <property type="entry name" value="Dimeric_a/b-barrel"/>
</dbReference>
<dbReference type="STRING" id="1231657.A0A1Y1YU65"/>